<accession>A0A8K0FW06</accession>
<dbReference type="Proteomes" id="UP000801492">
    <property type="component" value="Unassembled WGS sequence"/>
</dbReference>
<dbReference type="EMBL" id="VTPC01091034">
    <property type="protein sequence ID" value="KAF2880020.1"/>
    <property type="molecule type" value="Genomic_DNA"/>
</dbReference>
<evidence type="ECO:0000313" key="2">
    <source>
        <dbReference type="Proteomes" id="UP000801492"/>
    </source>
</evidence>
<name>A0A8K0FW06_IGNLU</name>
<dbReference type="AlphaFoldDB" id="A0A8K0FW06"/>
<dbReference type="OrthoDB" id="6775047at2759"/>
<comment type="caution">
    <text evidence="1">The sequence shown here is derived from an EMBL/GenBank/DDBJ whole genome shotgun (WGS) entry which is preliminary data.</text>
</comment>
<proteinExistence type="predicted"/>
<protein>
    <submittedName>
        <fullName evidence="1">Uncharacterized protein</fullName>
    </submittedName>
</protein>
<reference evidence="1" key="1">
    <citation type="submission" date="2019-08" db="EMBL/GenBank/DDBJ databases">
        <title>The genome of the North American firefly Photinus pyralis.</title>
        <authorList>
            <consortium name="Photinus pyralis genome working group"/>
            <person name="Fallon T.R."/>
            <person name="Sander Lower S.E."/>
            <person name="Weng J.-K."/>
        </authorList>
    </citation>
    <scope>NUCLEOTIDE SEQUENCE</scope>
    <source>
        <strain evidence="1">TRF0915ILg1</strain>
        <tissue evidence="1">Whole body</tissue>
    </source>
</reference>
<evidence type="ECO:0000313" key="1">
    <source>
        <dbReference type="EMBL" id="KAF2880020.1"/>
    </source>
</evidence>
<gene>
    <name evidence="1" type="ORF">ILUMI_26141</name>
</gene>
<organism evidence="1 2">
    <name type="scientific">Ignelater luminosus</name>
    <name type="common">Cucubano</name>
    <name type="synonym">Pyrophorus luminosus</name>
    <dbReference type="NCBI Taxonomy" id="2038154"/>
    <lineage>
        <taxon>Eukaryota</taxon>
        <taxon>Metazoa</taxon>
        <taxon>Ecdysozoa</taxon>
        <taxon>Arthropoda</taxon>
        <taxon>Hexapoda</taxon>
        <taxon>Insecta</taxon>
        <taxon>Pterygota</taxon>
        <taxon>Neoptera</taxon>
        <taxon>Endopterygota</taxon>
        <taxon>Coleoptera</taxon>
        <taxon>Polyphaga</taxon>
        <taxon>Elateriformia</taxon>
        <taxon>Elateroidea</taxon>
        <taxon>Elateridae</taxon>
        <taxon>Agrypninae</taxon>
        <taxon>Pyrophorini</taxon>
        <taxon>Ignelater</taxon>
    </lineage>
</organism>
<sequence length="137" mass="15813">MVSIPLYTSNYLQPLDVSYFGPLKAEFHTQYENHKIIAECDLASIFNKTYSIVAKISIFLSGFAKIGIFPLNPKRYKEERFQTQTFTEDSIDIKIKPIEDESIIFKTEISNFCCRVQQQRTGKNLGVLRATENISFE</sequence>
<keyword evidence="2" id="KW-1185">Reference proteome</keyword>